<evidence type="ECO:0000313" key="4">
    <source>
        <dbReference type="EMBL" id="GBH34002.1"/>
    </source>
</evidence>
<accession>A0A2S2KQQ5</accession>
<dbReference type="Gene3D" id="4.10.1080.10">
    <property type="entry name" value="TSP type-3 repeat"/>
    <property type="match status" value="1"/>
</dbReference>
<dbReference type="GeneID" id="76208883"/>
<gene>
    <name evidence="4" type="ORF">NZNM25_07930</name>
</gene>
<keyword evidence="5" id="KW-1185">Reference proteome</keyword>
<reference evidence="4 5" key="1">
    <citation type="submission" date="2018-05" db="EMBL/GenBank/DDBJ databases">
        <title>genome sequencing of Nitrosopumilus sp. NM25.</title>
        <authorList>
            <person name="Mori K."/>
            <person name="Nakagawa T."/>
        </authorList>
    </citation>
    <scope>NUCLEOTIDE SEQUENCE [LARGE SCALE GENOMIC DNA]</scope>
    <source>
        <strain evidence="4 5">NM25</strain>
    </source>
</reference>
<feature type="transmembrane region" description="Helical" evidence="3">
    <location>
        <begin position="12"/>
        <end position="34"/>
    </location>
</feature>
<dbReference type="EMBL" id="BGKI01000004">
    <property type="protein sequence ID" value="GBH34002.1"/>
    <property type="molecule type" value="Genomic_DNA"/>
</dbReference>
<dbReference type="RefSeq" id="WP_225866842.1">
    <property type="nucleotide sequence ID" value="NZ_AP026695.1"/>
</dbReference>
<dbReference type="Proteomes" id="UP000245829">
    <property type="component" value="Unassembled WGS sequence"/>
</dbReference>
<organism evidence="4 5">
    <name type="scientific">Nitrosopumilus zosterae</name>
    <dbReference type="NCBI Taxonomy" id="718286"/>
    <lineage>
        <taxon>Archaea</taxon>
        <taxon>Nitrososphaerota</taxon>
        <taxon>Nitrososphaeria</taxon>
        <taxon>Nitrosopumilales</taxon>
        <taxon>Nitrosopumilaceae</taxon>
        <taxon>Nitrosopumilus</taxon>
    </lineage>
</organism>
<name>A0A2S2KQQ5_9ARCH</name>
<dbReference type="InterPro" id="IPR028974">
    <property type="entry name" value="TSP_type-3_rpt"/>
</dbReference>
<evidence type="ECO:0000256" key="2">
    <source>
        <dbReference type="ARBA" id="ARBA00022837"/>
    </source>
</evidence>
<evidence type="ECO:0000313" key="5">
    <source>
        <dbReference type="Proteomes" id="UP000245829"/>
    </source>
</evidence>
<comment type="caution">
    <text evidence="4">The sequence shown here is derived from an EMBL/GenBank/DDBJ whole genome shotgun (WGS) entry which is preliminary data.</text>
</comment>
<keyword evidence="3" id="KW-0472">Membrane</keyword>
<dbReference type="GO" id="GO:0007155">
    <property type="term" value="P:cell adhesion"/>
    <property type="evidence" value="ECO:0007669"/>
    <property type="project" value="InterPro"/>
</dbReference>
<dbReference type="PANTHER" id="PTHR10199:SF100">
    <property type="entry name" value="THROMBOSPONDIN, ISOFORM A"/>
    <property type="match status" value="1"/>
</dbReference>
<dbReference type="Pfam" id="PF02412">
    <property type="entry name" value="TSP_3"/>
    <property type="match status" value="2"/>
</dbReference>
<dbReference type="GO" id="GO:0005509">
    <property type="term" value="F:calcium ion binding"/>
    <property type="evidence" value="ECO:0007669"/>
    <property type="project" value="InterPro"/>
</dbReference>
<evidence type="ECO:0008006" key="6">
    <source>
        <dbReference type="Google" id="ProtNLM"/>
    </source>
</evidence>
<dbReference type="SUPFAM" id="SSF103647">
    <property type="entry name" value="TSP type-3 repeat"/>
    <property type="match status" value="1"/>
</dbReference>
<proteinExistence type="predicted"/>
<keyword evidence="3" id="KW-0812">Transmembrane</keyword>
<sequence>MAIFVIDKKIKFLFVLLIISLGVSFLAWSEYAIFADSDNDGTSDSFDNCPLNPNMDQSDFDLDKSGDVCDTDDDNDGVKDNLDQFDTDPLEWADFDFDNLGANQDSDDDNDGLTDMEDSFPILVSQKLVEENLSEIESCAILETGTSKLLCYSQFFQSLVVKEENNVDTLELALSLTQLGAVDDCHFISHEIGHAAYAENSNIFENLSGVDGSVCRGGFYHGVMAAYFHELQENNKDMGEYKTICNDFIGKPEYTKCVHGLGHGITHYFINDLNSAINACDQMSFYQSSICVGGVFMQYTDDELTRSTSIKQDIQNICPKSDLRIFDYQQCRDNLGLSIAFHTDHDLEEGSKLCDMIIDDMGKQYCHRGLEREINDAKEYKVYDPTKGVRELMQPVWIKENDSNKWIVDFRSPSKISNVVYDETTKMMQFSFDAPYRIIIYMSTDLLPENPVVMINGQQNDFEIQHGLYDNHSMIQIMPKNSGVVLIS</sequence>
<evidence type="ECO:0000256" key="1">
    <source>
        <dbReference type="ARBA" id="ARBA00022729"/>
    </source>
</evidence>
<keyword evidence="2" id="KW-0106">Calcium</keyword>
<evidence type="ECO:0000256" key="3">
    <source>
        <dbReference type="SAM" id="Phobius"/>
    </source>
</evidence>
<protein>
    <recommendedName>
        <fullName evidence="6">Thrombospondin</fullName>
    </recommendedName>
</protein>
<dbReference type="InterPro" id="IPR003367">
    <property type="entry name" value="Thrombospondin_3-like_rpt"/>
</dbReference>
<dbReference type="PANTHER" id="PTHR10199">
    <property type="entry name" value="THROMBOSPONDIN"/>
    <property type="match status" value="1"/>
</dbReference>
<keyword evidence="1" id="KW-0732">Signal</keyword>
<dbReference type="AlphaFoldDB" id="A0A2S2KQQ5"/>
<keyword evidence="3" id="KW-1133">Transmembrane helix</keyword>